<dbReference type="PANTHER" id="PTHR30294:SF29">
    <property type="entry name" value="MULTIDRUG ABC TRANSPORTER PERMEASE YBHS-RELATED"/>
    <property type="match status" value="1"/>
</dbReference>
<feature type="transmembrane region" description="Helical" evidence="6">
    <location>
        <begin position="20"/>
        <end position="42"/>
    </location>
</feature>
<evidence type="ECO:0000256" key="2">
    <source>
        <dbReference type="ARBA" id="ARBA00022475"/>
    </source>
</evidence>
<evidence type="ECO:0000259" key="7">
    <source>
        <dbReference type="Pfam" id="PF12698"/>
    </source>
</evidence>
<gene>
    <name evidence="8" type="ORF">K3T81_05250</name>
</gene>
<keyword evidence="9" id="KW-1185">Reference proteome</keyword>
<evidence type="ECO:0000313" key="9">
    <source>
        <dbReference type="Proteomes" id="UP001199631"/>
    </source>
</evidence>
<reference evidence="8 9" key="1">
    <citation type="journal article" date="2022" name="Evol. Bioinform. Online">
        <title>Draft Genome Sequence of Oceanobacillus jordanicus Strain GSFE11, a Halotolerant Plant Growth-Promoting Bacterial Endophyte Isolated From the Jordan Valley.</title>
        <authorList>
            <person name="Alhindi T."/>
            <person name="Albdaiwi R."/>
        </authorList>
    </citation>
    <scope>NUCLEOTIDE SEQUENCE [LARGE SCALE GENOMIC DNA]</scope>
    <source>
        <strain evidence="8 9">GSFE11</strain>
    </source>
</reference>
<feature type="transmembrane region" description="Helical" evidence="6">
    <location>
        <begin position="334"/>
        <end position="353"/>
    </location>
</feature>
<protein>
    <submittedName>
        <fullName evidence="8">ABC transporter permease</fullName>
    </submittedName>
</protein>
<sequence length="417" mass="45961">MIGQIIKKQALVLIRNPVQLLLLVGLPIILILILGVALSSFMNGESPTIQVKLGIVEQEQEDAQLERFSEDKKGELPPAVLNQLDDILPIQRLKEDVFGSDEAAKYITLEEISPLDKEKVLDDNTYTALIEVPDNFTYEILEYSLLGEENQPSLQLFTNTEHQLGVSIVDGILKQFQEQLTLQTFLQEEAINPENLEENLQNVTADVLTLDQQVPISSKDYYTVGMAVMNVLFIASAIGSIAFLEKNIFVFDRIILANVSRWVYFVGILLSGMLFAFLHLVIIFGFSWIVFGVTWPNLLGFTFVTTAYAVAVGGIAVLLTALSYRLHSEVITNFFSNILVSLMALLGGSFFPLGDSSAFIATLGNLTPNGAGMSAYITLLRGNELSDVTDHVAFLLLFGFVSIVIAAWSFPKRGAAL</sequence>
<comment type="subcellular location">
    <subcellularLocation>
        <location evidence="1">Cell membrane</location>
        <topology evidence="1">Multi-pass membrane protein</topology>
    </subcellularLocation>
</comment>
<evidence type="ECO:0000256" key="5">
    <source>
        <dbReference type="ARBA" id="ARBA00023136"/>
    </source>
</evidence>
<dbReference type="EMBL" id="JAIFZM010000003">
    <property type="protein sequence ID" value="MCG3418553.1"/>
    <property type="molecule type" value="Genomic_DNA"/>
</dbReference>
<feature type="transmembrane region" description="Helical" evidence="6">
    <location>
        <begin position="297"/>
        <end position="322"/>
    </location>
</feature>
<dbReference type="AlphaFoldDB" id="A0AAW5B1B9"/>
<organism evidence="8 9">
    <name type="scientific">Oceanobacillus jordanicus</name>
    <dbReference type="NCBI Taxonomy" id="2867266"/>
    <lineage>
        <taxon>Bacteria</taxon>
        <taxon>Bacillati</taxon>
        <taxon>Bacillota</taxon>
        <taxon>Bacilli</taxon>
        <taxon>Bacillales</taxon>
        <taxon>Bacillaceae</taxon>
        <taxon>Oceanobacillus</taxon>
    </lineage>
</organism>
<evidence type="ECO:0000256" key="1">
    <source>
        <dbReference type="ARBA" id="ARBA00004651"/>
    </source>
</evidence>
<dbReference type="RefSeq" id="WP_238018684.1">
    <property type="nucleotide sequence ID" value="NZ_JAIFZM010000003.1"/>
</dbReference>
<evidence type="ECO:0000256" key="6">
    <source>
        <dbReference type="SAM" id="Phobius"/>
    </source>
</evidence>
<dbReference type="InterPro" id="IPR051449">
    <property type="entry name" value="ABC-2_transporter_component"/>
</dbReference>
<dbReference type="Pfam" id="PF12698">
    <property type="entry name" value="ABC2_membrane_3"/>
    <property type="match status" value="1"/>
</dbReference>
<keyword evidence="4 6" id="KW-1133">Transmembrane helix</keyword>
<evidence type="ECO:0000256" key="4">
    <source>
        <dbReference type="ARBA" id="ARBA00022989"/>
    </source>
</evidence>
<keyword evidence="2" id="KW-1003">Cell membrane</keyword>
<comment type="caution">
    <text evidence="8">The sequence shown here is derived from an EMBL/GenBank/DDBJ whole genome shotgun (WGS) entry which is preliminary data.</text>
</comment>
<name>A0AAW5B1B9_9BACI</name>
<feature type="transmembrane region" description="Helical" evidence="6">
    <location>
        <begin position="264"/>
        <end position="291"/>
    </location>
</feature>
<dbReference type="GO" id="GO:0140359">
    <property type="term" value="F:ABC-type transporter activity"/>
    <property type="evidence" value="ECO:0007669"/>
    <property type="project" value="InterPro"/>
</dbReference>
<evidence type="ECO:0000313" key="8">
    <source>
        <dbReference type="EMBL" id="MCG3418553.1"/>
    </source>
</evidence>
<keyword evidence="5 6" id="KW-0472">Membrane</keyword>
<dbReference type="GO" id="GO:0005886">
    <property type="term" value="C:plasma membrane"/>
    <property type="evidence" value="ECO:0007669"/>
    <property type="project" value="UniProtKB-SubCell"/>
</dbReference>
<feature type="transmembrane region" description="Helical" evidence="6">
    <location>
        <begin position="392"/>
        <end position="410"/>
    </location>
</feature>
<proteinExistence type="predicted"/>
<feature type="transmembrane region" description="Helical" evidence="6">
    <location>
        <begin position="221"/>
        <end position="244"/>
    </location>
</feature>
<accession>A0AAW5B1B9</accession>
<keyword evidence="3 6" id="KW-0812">Transmembrane</keyword>
<dbReference type="PANTHER" id="PTHR30294">
    <property type="entry name" value="MEMBRANE COMPONENT OF ABC TRANSPORTER YHHJ-RELATED"/>
    <property type="match status" value="1"/>
</dbReference>
<evidence type="ECO:0000256" key="3">
    <source>
        <dbReference type="ARBA" id="ARBA00022692"/>
    </source>
</evidence>
<dbReference type="Proteomes" id="UP001199631">
    <property type="component" value="Unassembled WGS sequence"/>
</dbReference>
<dbReference type="InterPro" id="IPR013525">
    <property type="entry name" value="ABC2_TM"/>
</dbReference>
<feature type="domain" description="ABC-2 type transporter transmembrane" evidence="7">
    <location>
        <begin position="20"/>
        <end position="408"/>
    </location>
</feature>
<feature type="transmembrane region" description="Helical" evidence="6">
    <location>
        <begin position="359"/>
        <end position="380"/>
    </location>
</feature>